<dbReference type="Pfam" id="PF02010">
    <property type="entry name" value="REJ"/>
    <property type="match status" value="1"/>
</dbReference>
<keyword evidence="2" id="KW-1133">Transmembrane helix</keyword>
<feature type="transmembrane region" description="Helical" evidence="2">
    <location>
        <begin position="2990"/>
        <end position="3008"/>
    </location>
</feature>
<proteinExistence type="predicted"/>
<keyword evidence="6" id="KW-1185">Reference proteome</keyword>
<evidence type="ECO:0000259" key="3">
    <source>
        <dbReference type="Pfam" id="PF02010"/>
    </source>
</evidence>
<keyword evidence="2" id="KW-0472">Membrane</keyword>
<dbReference type="Gene3D" id="2.10.50.10">
    <property type="entry name" value="Tumor Necrosis Factor Receptor, subunit A, domain 2"/>
    <property type="match status" value="1"/>
</dbReference>
<evidence type="ECO:0000259" key="4">
    <source>
        <dbReference type="Pfam" id="PF07699"/>
    </source>
</evidence>
<name>A0ABQ6N6W7_9STRA</name>
<gene>
    <name evidence="5" type="ORF">TeGR_g8542</name>
</gene>
<evidence type="ECO:0000313" key="5">
    <source>
        <dbReference type="EMBL" id="GMI41698.1"/>
    </source>
</evidence>
<dbReference type="SMART" id="SM01411">
    <property type="entry name" value="Ephrin_rec_like"/>
    <property type="match status" value="5"/>
</dbReference>
<dbReference type="EMBL" id="BRYB01001020">
    <property type="protein sequence ID" value="GMI41698.1"/>
    <property type="molecule type" value="Genomic_DNA"/>
</dbReference>
<feature type="region of interest" description="Disordered" evidence="1">
    <location>
        <begin position="1363"/>
        <end position="1388"/>
    </location>
</feature>
<feature type="region of interest" description="Disordered" evidence="1">
    <location>
        <begin position="1404"/>
        <end position="1426"/>
    </location>
</feature>
<feature type="compositionally biased region" description="Low complexity" evidence="1">
    <location>
        <begin position="1370"/>
        <end position="1379"/>
    </location>
</feature>
<accession>A0ABQ6N6W7</accession>
<feature type="domain" description="Tyrosine-protein kinase ephrin type A/B receptor-like" evidence="4">
    <location>
        <begin position="912"/>
        <end position="960"/>
    </location>
</feature>
<feature type="compositionally biased region" description="Basic and acidic residues" evidence="1">
    <location>
        <begin position="264"/>
        <end position="310"/>
    </location>
</feature>
<comment type="caution">
    <text evidence="5">The sequence shown here is derived from an EMBL/GenBank/DDBJ whole genome shotgun (WGS) entry which is preliminary data.</text>
</comment>
<reference evidence="5 6" key="1">
    <citation type="journal article" date="2023" name="Commun. Biol.">
        <title>Genome analysis of Parmales, the sister group of diatoms, reveals the evolutionary specialization of diatoms from phago-mixotrophs to photoautotrophs.</title>
        <authorList>
            <person name="Ban H."/>
            <person name="Sato S."/>
            <person name="Yoshikawa S."/>
            <person name="Yamada K."/>
            <person name="Nakamura Y."/>
            <person name="Ichinomiya M."/>
            <person name="Sato N."/>
            <person name="Blanc-Mathieu R."/>
            <person name="Endo H."/>
            <person name="Kuwata A."/>
            <person name="Ogata H."/>
        </authorList>
    </citation>
    <scope>NUCLEOTIDE SEQUENCE [LARGE SCALE GENOMIC DNA]</scope>
</reference>
<sequence length="3062" mass="318153">MTSPSGNVDCAAIADGNIRAAVAAYAEDEDAARGTYGRIEDWYTGDVTDMSSLFTPLSSFNPDISAWDTANVVNMDNMFSSSSAFDHNLSSWYTGDVTTMYALFYTKDSFNEDIRGWDTSRVTTMQSMFASSGFDQDISGWDTSKCTGMDYMFQGAAAFSQDISPWCVALISSEPTFFGNEGTDPIWGAPCCTTGADGNVCQNGGAATGVTPGGSTVADTCSCTCAADYEGVNCETKTACTVNADGDACANGAASGFVVDGDCAEPHSEPHGEPHGKPHGKPDGEPHGEPHSEPHGKPDGEPDGKPDRGGLRRWTVQGRRGGLLAMLGGDVQTTCLLSCASLARQQIVATYCAAGEDESPTLSGTFTLSYGDDITTAAINFDASETEFREALEDAGISFSSMFMDFQVVRSLTGDAGSNTATNAYTWTIGTSSETATLVADTTLLECTGRDAGDNMVEHTPGIMFERGIECNGGVGVGDVEYHHDCSCDCTGTYFKGNNCDNPITCLEGNYYGSKGLGCALCPSGQTIAGAVASEANSNAESCSMCTAGTYSVTSEVGGVGGGGSDSFGDEGPSAPTVSTQTCVACAHEHTTTPAGASEVAREYPDFGFASPCVCEPGYIPIPGSGDVQCTPCASGSYTEGSFDECFSCPSLSSTPVDFAEATTIDSCKCDAGYHMETLGKFILVEIVNGGDYGDDAVAPAISLTTSGGETPANVSVTATMSGGYIASVAVIYNSGYEGIYDAGLSIVVEGSAELSVSLHNDVHRCSMCEIGEYDDGTNTCVSCPEGKSTFQKGSTDISACDGCLSGSGYSDIAGACEQCGVGMYSGGGWNVASDGGERRLSESGITAAVCRSCEPGKSTGGDTGFAQCSPCAADTSCDPGEVSYDGTMGSCVKCDAGTFSVNGACKQCNLGETSSEGSTSCEVCPEDTFSNEVASSVCSSCPDSSTTQGVTGATAFANCVCDAGLTMEHYDCWDNPKTGAEDCQHQCRALTDGELVGFRGEVSSSKGDDWISVRFHDLTEDGELYCLASPLNSLFDLTEMFFVNNTHAHILASGFATTIAIDAVGGDEVNSAPPTFDVEFTNLVHSTVYSFGCFFQSDSAGAPSSVLNLATELLPSVPVPSDDTCARDVTNTAISFHLGVQYSSGYVWALAVEAPPASSPVVVPTGEEIKALGVKSDLLTMLTEAETDAVGGLGFGGYALTDGLLGFCHEQTAEQAQAACGDVCSLEVLMGGSGKRRLDDAKDDATEAAECADYHGVYDCAEEHCDVATTMMVKTYVVNACFESVFSDEINESCFGECGITFGEGMPFEDCAGWEEKISCVSGRCHQMTYELFHGYFTNMGFTTCMCDEGLSAMECAARVDGNGDDPSDGSSDGSSDGDSSDGGKRSLRDFFDGKHRLLEDRADSEVVVAPGPTPVDEGESEAPSIDGGVVSIDSEVVVAPGPAPVDEGESEAPSIDGGVVSIEVGGGEVSSDGYSSGSEDGSSLSMTKPVGNWTSFTVPNLKPLTKYNIFFYSEDTSSPPDVSGDNQEFVYFTEGNGPSHFPNQEMADWYRDVALLARVPLYRTETTACCGWVSPDSTMSAVTMKAETWSDTLTLSISQKPSSSVMLSVEAYFDPADAGDCLSNPTALMNSKPETLLSAYDKTFTNTSEDLSFDFAARFPNTGCGVIAFSLTGDSLDEYETGDGYAGYIAYEVGASDSETPPPELASAKFGDAGNRVLITLDSASDQGSRGLGLAGSYVAFPCSELFEIESINDDAACMFTSSSTVEATMGSSAATGIGDSVVLLEGKLYAFCDQTSCNSWSPSGTSSATISGPDTPLTPTVSITGVSSVPSCNSIQIDASTSSGSGGRSWSAFSWSFFATSSESASDDVAAYLDNVNNEVTFNPVLVIPNEILVAGEAYYFKLTLTNFMGESTTSSHWFEVMVQIGSNPLVAIVGEASRTMLREEALSLFAEGQAAACPDEVAKIIPIANYLWTVEEEGADADPGLASISVDNRYFKLAQGSLKRGSTYVFTVKVTDDYGLSSSAQVRVEVGYGPLVAVVSGGGRAVAADTSSAVVLSGVSSYDADFPQESAGVADGFSFAWSCVESTPQVGRECDGFYGFDTVSAEELVLGTTEIAALTANSDPDATSTTFSFELVFTGPSGERSASVSTSLEFVAGDPPEVAIEPILVEKVNPSKKLQVKGSVVPHPTYDTLLKWSSEEVRDLSTVANSQLETVVAPGVDTVFFNLVVANGALTGSMYSFRLTASNDNGAGYADVQVVVNSPPLGGVVEVNNGQDGDEGSAVGVALDTMFKITASGWVDDVLDLPLTYSFYYVVGDVEGGVLTDDVVTTQLAYESLSPSKENVLLPVGGGKNNTITVVARVGDKYGSKSNAALAKATVTAPVLTTEELSQKTSDLTQGALAEGNTDLVFQVLEGASSVLNDDRTACDDAPDCVALHRRSCEDGVLANTCGKCEAGYLGADGGGIAAGNDECVSEAGDCQNGVQDGDESDVDCGGSGCGKCAVAKKCGTDDDCYYGGCTDGVCAAPLKSCAVSDCNGNGECMSFDANGDAMAGGLGCYENDACSVECVCSEEYYGAACSKLQADREEAVQLRTDMLTTLAEVTVLQDVSAEAVNQQASTINALASDVGELSDDGLELAVNAVAQITSSLQSTAGGGLDTSAASQLGDSISNLMVVAGVDGDGGGSGGEVSKINEAIDNLAEAQVTSLFVGEAPAEIVTENLKISSQKLALDSIADASFTTPQSEEDVLSGRTSPEISMPTGGLDGLGYGGCSIGVTVSELGKHARKDNTTLESSVLRKLAPEGGEEEEGAASTSVLVTLQNSVATTSVAGLSFMPSEPPVTVECEWDVVETIKTVCDSGYVIETNCTGVAGNSTVTCGTSAKRACGIGSPSTPWDADSCTVVEETATSITCSCDVLGTLGGGGGGGGRKRERRRRLNTIYDDQSSAEVGSTENIDFAGIFSGTMENFLNTWLLAETLTPAVVLKNFVVFAAMGTVLIGGALMCIRGKYRDKYDGIRHKHRVQNERDEKEGMTSDKQKNEYILKQATPMFITYMDNMFM</sequence>
<feature type="region of interest" description="Disordered" evidence="1">
    <location>
        <begin position="261"/>
        <end position="313"/>
    </location>
</feature>
<protein>
    <submittedName>
        <fullName evidence="5">Uncharacterized protein</fullName>
    </submittedName>
</protein>
<feature type="non-terminal residue" evidence="5">
    <location>
        <position position="3062"/>
    </location>
</feature>
<evidence type="ECO:0000256" key="2">
    <source>
        <dbReference type="SAM" id="Phobius"/>
    </source>
</evidence>
<dbReference type="Pfam" id="PF07699">
    <property type="entry name" value="Ephrin_rec_like"/>
    <property type="match status" value="2"/>
</dbReference>
<evidence type="ECO:0000313" key="6">
    <source>
        <dbReference type="Proteomes" id="UP001165060"/>
    </source>
</evidence>
<feature type="domain" description="PKD/REJ-like" evidence="3">
    <location>
        <begin position="1992"/>
        <end position="2416"/>
    </location>
</feature>
<evidence type="ECO:0000256" key="1">
    <source>
        <dbReference type="SAM" id="MobiDB-lite"/>
    </source>
</evidence>
<feature type="domain" description="Tyrosine-protein kinase ephrin type A/B receptor-like" evidence="4">
    <location>
        <begin position="762"/>
        <end position="801"/>
    </location>
</feature>
<dbReference type="Pfam" id="PF03382">
    <property type="entry name" value="DUF285"/>
    <property type="match status" value="1"/>
</dbReference>
<dbReference type="InterPro" id="IPR005046">
    <property type="entry name" value="DUF285"/>
</dbReference>
<organism evidence="5 6">
    <name type="scientific">Tetraparma gracilis</name>
    <dbReference type="NCBI Taxonomy" id="2962635"/>
    <lineage>
        <taxon>Eukaryota</taxon>
        <taxon>Sar</taxon>
        <taxon>Stramenopiles</taxon>
        <taxon>Ochrophyta</taxon>
        <taxon>Bolidophyceae</taxon>
        <taxon>Parmales</taxon>
        <taxon>Triparmaceae</taxon>
        <taxon>Tetraparma</taxon>
    </lineage>
</organism>
<dbReference type="Proteomes" id="UP001165060">
    <property type="component" value="Unassembled WGS sequence"/>
</dbReference>
<keyword evidence="2" id="KW-0812">Transmembrane</keyword>
<dbReference type="InterPro" id="IPR002859">
    <property type="entry name" value="PKD/REJ-like"/>
</dbReference>
<dbReference type="InterPro" id="IPR011641">
    <property type="entry name" value="Tyr-kin_ephrin_A/B_rcpt-like"/>
</dbReference>